<dbReference type="InterPro" id="IPR014756">
    <property type="entry name" value="Ig_E-set"/>
</dbReference>
<keyword evidence="6" id="KW-0812">Transmembrane</keyword>
<accession>A0A512T504</accession>
<protein>
    <recommendedName>
        <fullName evidence="7">CopC domain-containing protein</fullName>
    </recommendedName>
</protein>
<dbReference type="GO" id="GO:0046688">
    <property type="term" value="P:response to copper ion"/>
    <property type="evidence" value="ECO:0007669"/>
    <property type="project" value="InterPro"/>
</dbReference>
<evidence type="ECO:0000313" key="8">
    <source>
        <dbReference type="EMBL" id="GEQ15290.1"/>
    </source>
</evidence>
<dbReference type="InterPro" id="IPR014755">
    <property type="entry name" value="Cu-Rt/internalin_Ig-like"/>
</dbReference>
<dbReference type="SUPFAM" id="SSF81296">
    <property type="entry name" value="E set domains"/>
    <property type="match status" value="1"/>
</dbReference>
<evidence type="ECO:0000313" key="9">
    <source>
        <dbReference type="Proteomes" id="UP000321793"/>
    </source>
</evidence>
<keyword evidence="4" id="KW-0186">Copper</keyword>
<keyword evidence="2" id="KW-0479">Metal-binding</keyword>
<comment type="caution">
    <text evidence="8">The sequence shown here is derived from an EMBL/GenBank/DDBJ whole genome shotgun (WGS) entry which is preliminary data.</text>
</comment>
<organism evidence="8 9">
    <name type="scientific">Knoellia locipacati</name>
    <dbReference type="NCBI Taxonomy" id="882824"/>
    <lineage>
        <taxon>Bacteria</taxon>
        <taxon>Bacillati</taxon>
        <taxon>Actinomycetota</taxon>
        <taxon>Actinomycetes</taxon>
        <taxon>Micrococcales</taxon>
        <taxon>Intrasporangiaceae</taxon>
        <taxon>Knoellia</taxon>
    </lineage>
</organism>
<dbReference type="PANTHER" id="PTHR34820:SF4">
    <property type="entry name" value="INNER MEMBRANE PROTEIN YEBZ"/>
    <property type="match status" value="1"/>
</dbReference>
<keyword evidence="6" id="KW-0472">Membrane</keyword>
<keyword evidence="6" id="KW-1133">Transmembrane helix</keyword>
<sequence length="214" mass="21158">MLRHVCDTGAMRLTLRGLTLVVLTAVVGLFVGVVPASAHSRLISISPKDGASVPGSPPAIVLTFNEDVNPQFVSVRVTDGEGTVVAGDDAAAQGAVVTAPVAEPMSAGTYKVTYRVVSADSHPISGSTTFTVEGDAQASPTADSASPSATAPEPSASASTPAVSPSPSQTDVAGDAGSAGSDGPPSFVWFVLGAGVLAALGGAVVAMRRSRDTA</sequence>
<dbReference type="InterPro" id="IPR032694">
    <property type="entry name" value="CopC/D"/>
</dbReference>
<dbReference type="GO" id="GO:0005886">
    <property type="term" value="C:plasma membrane"/>
    <property type="evidence" value="ECO:0007669"/>
    <property type="project" value="TreeGrafter"/>
</dbReference>
<feature type="transmembrane region" description="Helical" evidence="6">
    <location>
        <begin position="187"/>
        <end position="207"/>
    </location>
</feature>
<feature type="domain" description="CopC" evidence="7">
    <location>
        <begin position="39"/>
        <end position="132"/>
    </location>
</feature>
<keyword evidence="9" id="KW-1185">Reference proteome</keyword>
<evidence type="ECO:0000256" key="5">
    <source>
        <dbReference type="SAM" id="MobiDB-lite"/>
    </source>
</evidence>
<evidence type="ECO:0000256" key="4">
    <source>
        <dbReference type="ARBA" id="ARBA00023008"/>
    </source>
</evidence>
<dbReference type="Proteomes" id="UP000321793">
    <property type="component" value="Unassembled WGS sequence"/>
</dbReference>
<evidence type="ECO:0000259" key="7">
    <source>
        <dbReference type="Pfam" id="PF04234"/>
    </source>
</evidence>
<name>A0A512T504_9MICO</name>
<gene>
    <name evidence="8" type="ORF">KLO01_33370</name>
</gene>
<dbReference type="GO" id="GO:0042597">
    <property type="term" value="C:periplasmic space"/>
    <property type="evidence" value="ECO:0007669"/>
    <property type="project" value="InterPro"/>
</dbReference>
<proteinExistence type="predicted"/>
<dbReference type="OrthoDB" id="5242236at2"/>
<keyword evidence="3" id="KW-0732">Signal</keyword>
<dbReference type="PANTHER" id="PTHR34820">
    <property type="entry name" value="INNER MEMBRANE PROTEIN YEBZ"/>
    <property type="match status" value="1"/>
</dbReference>
<feature type="compositionally biased region" description="Low complexity" evidence="5">
    <location>
        <begin position="136"/>
        <end position="179"/>
    </location>
</feature>
<evidence type="ECO:0000256" key="6">
    <source>
        <dbReference type="SAM" id="Phobius"/>
    </source>
</evidence>
<evidence type="ECO:0000256" key="3">
    <source>
        <dbReference type="ARBA" id="ARBA00022729"/>
    </source>
</evidence>
<evidence type="ECO:0000256" key="1">
    <source>
        <dbReference type="ARBA" id="ARBA00004196"/>
    </source>
</evidence>
<dbReference type="Pfam" id="PF04234">
    <property type="entry name" value="CopC"/>
    <property type="match status" value="1"/>
</dbReference>
<comment type="subcellular location">
    <subcellularLocation>
        <location evidence="1">Cell envelope</location>
    </subcellularLocation>
</comment>
<dbReference type="Gene3D" id="2.60.40.1220">
    <property type="match status" value="1"/>
</dbReference>
<dbReference type="GO" id="GO:0005507">
    <property type="term" value="F:copper ion binding"/>
    <property type="evidence" value="ECO:0007669"/>
    <property type="project" value="InterPro"/>
</dbReference>
<dbReference type="InterPro" id="IPR007348">
    <property type="entry name" value="CopC_dom"/>
</dbReference>
<dbReference type="EMBL" id="BKBA01000015">
    <property type="protein sequence ID" value="GEQ15290.1"/>
    <property type="molecule type" value="Genomic_DNA"/>
</dbReference>
<evidence type="ECO:0000256" key="2">
    <source>
        <dbReference type="ARBA" id="ARBA00022723"/>
    </source>
</evidence>
<dbReference type="AlphaFoldDB" id="A0A512T504"/>
<dbReference type="GO" id="GO:0006825">
    <property type="term" value="P:copper ion transport"/>
    <property type="evidence" value="ECO:0007669"/>
    <property type="project" value="InterPro"/>
</dbReference>
<dbReference type="GO" id="GO:0030313">
    <property type="term" value="C:cell envelope"/>
    <property type="evidence" value="ECO:0007669"/>
    <property type="project" value="UniProtKB-SubCell"/>
</dbReference>
<feature type="region of interest" description="Disordered" evidence="5">
    <location>
        <begin position="128"/>
        <end position="179"/>
    </location>
</feature>
<reference evidence="8 9" key="1">
    <citation type="submission" date="2019-07" db="EMBL/GenBank/DDBJ databases">
        <title>Whole genome shotgun sequence of Knoellia locipacati NBRC 109775.</title>
        <authorList>
            <person name="Hosoyama A."/>
            <person name="Uohara A."/>
            <person name="Ohji S."/>
            <person name="Ichikawa N."/>
        </authorList>
    </citation>
    <scope>NUCLEOTIDE SEQUENCE [LARGE SCALE GENOMIC DNA]</scope>
    <source>
        <strain evidence="8 9">NBRC 109775</strain>
    </source>
</reference>